<dbReference type="InterPro" id="IPR044880">
    <property type="entry name" value="NCX_ion-bd_dom_sf"/>
</dbReference>
<evidence type="ECO:0000256" key="1">
    <source>
        <dbReference type="SAM" id="Phobius"/>
    </source>
</evidence>
<keyword evidence="1" id="KW-1133">Transmembrane helix</keyword>
<dbReference type="GeneID" id="49635250"/>
<feature type="transmembrane region" description="Helical" evidence="1">
    <location>
        <begin position="181"/>
        <end position="200"/>
    </location>
</feature>
<dbReference type="Pfam" id="PF05675">
    <property type="entry name" value="DUF817"/>
    <property type="match status" value="1"/>
</dbReference>
<dbReference type="AlphaFoldDB" id="A0A336N8G7"/>
<sequence length="281" mass="32778">MLNKIDLWLMNHQPNPQLKGTKRFWVEFWFFGLKEARACLFAGVFFIAMFLMPKNGIAGIPRYDLLLIFVLAVQYLMFHFKLETLDEIKSITLFHLVGFALELFKTSSSIQSWAYPDFAYTKIFGVPLFTGFMYAAVGSYIIQAWRLFGLQIRSHPPYVLSTLTAVLIYLNFFTHHYIGDYRWYLAAFALGLYARTAVYFTPYDKPRRMPLLLSFMLIGFFIWLAENLGTLIGIWRYPNQIGAWSLVHVSKWSAWALLVVMTFTIVANLKHIKQTIRVSRD</sequence>
<feature type="transmembrane region" description="Helical" evidence="1">
    <location>
        <begin position="212"/>
        <end position="232"/>
    </location>
</feature>
<dbReference type="EMBL" id="UFSP01000003">
    <property type="protein sequence ID" value="SSZ29894.1"/>
    <property type="molecule type" value="Genomic_DNA"/>
</dbReference>
<evidence type="ECO:0000313" key="2">
    <source>
        <dbReference type="EMBL" id="SSZ29894.1"/>
    </source>
</evidence>
<dbReference type="InterPro" id="IPR008535">
    <property type="entry name" value="DUF817"/>
</dbReference>
<feature type="transmembrane region" description="Helical" evidence="1">
    <location>
        <begin position="63"/>
        <end position="80"/>
    </location>
</feature>
<feature type="transmembrane region" description="Helical" evidence="1">
    <location>
        <begin position="28"/>
        <end position="51"/>
    </location>
</feature>
<gene>
    <name evidence="2" type="ORF">NCTC5908_01706</name>
</gene>
<keyword evidence="1" id="KW-0472">Membrane</keyword>
<dbReference type="Proteomes" id="UP000253728">
    <property type="component" value="Unassembled WGS sequence"/>
</dbReference>
<dbReference type="PIRSF" id="PIRSF009141">
    <property type="entry name" value="UCP009141"/>
    <property type="match status" value="1"/>
</dbReference>
<dbReference type="Gene3D" id="1.20.1420.30">
    <property type="entry name" value="NCX, central ion-binding region"/>
    <property type="match status" value="1"/>
</dbReference>
<feature type="transmembrane region" description="Helical" evidence="1">
    <location>
        <begin position="123"/>
        <end position="145"/>
    </location>
</feature>
<organism evidence="2 3">
    <name type="scientific">Aggregatibacter aphrophilus</name>
    <name type="common">Haemophilus aphrophilus</name>
    <dbReference type="NCBI Taxonomy" id="732"/>
    <lineage>
        <taxon>Bacteria</taxon>
        <taxon>Pseudomonadati</taxon>
        <taxon>Pseudomonadota</taxon>
        <taxon>Gammaproteobacteria</taxon>
        <taxon>Pasteurellales</taxon>
        <taxon>Pasteurellaceae</taxon>
        <taxon>Aggregatibacter</taxon>
    </lineage>
</organism>
<feature type="transmembrane region" description="Helical" evidence="1">
    <location>
        <begin position="252"/>
        <end position="269"/>
    </location>
</feature>
<protein>
    <submittedName>
        <fullName evidence="2">Uncharacterized integral membrane protein</fullName>
    </submittedName>
</protein>
<evidence type="ECO:0000313" key="3">
    <source>
        <dbReference type="Proteomes" id="UP000253728"/>
    </source>
</evidence>
<dbReference type="RefSeq" id="WP_005704295.1">
    <property type="nucleotide sequence ID" value="NZ_MAQF01000023.1"/>
</dbReference>
<reference evidence="2 3" key="1">
    <citation type="submission" date="2018-06" db="EMBL/GenBank/DDBJ databases">
        <authorList>
            <consortium name="Pathogen Informatics"/>
            <person name="Doyle S."/>
        </authorList>
    </citation>
    <scope>NUCLEOTIDE SEQUENCE [LARGE SCALE GENOMIC DNA]</scope>
    <source>
        <strain evidence="2 3">NCTC5908</strain>
    </source>
</reference>
<keyword evidence="1" id="KW-0812">Transmembrane</keyword>
<proteinExistence type="predicted"/>
<name>A0A336N8G7_AGGAP</name>
<accession>A0A336N8G7</accession>
<feature type="transmembrane region" description="Helical" evidence="1">
    <location>
        <begin position="157"/>
        <end position="175"/>
    </location>
</feature>